<dbReference type="NCBIfam" id="TIGR01730">
    <property type="entry name" value="RND_mfp"/>
    <property type="match status" value="1"/>
</dbReference>
<reference evidence="5 6" key="1">
    <citation type="submission" date="2016-08" db="EMBL/GenBank/DDBJ databases">
        <authorList>
            <person name="Seilhamer J.J."/>
        </authorList>
    </citation>
    <scope>NUCLEOTIDE SEQUENCE [LARGE SCALE GENOMIC DNA]</scope>
    <source>
        <strain evidence="5 6">KCTC 42603</strain>
    </source>
</reference>
<evidence type="ECO:0000256" key="1">
    <source>
        <dbReference type="ARBA" id="ARBA00009477"/>
    </source>
</evidence>
<dbReference type="InterPro" id="IPR058792">
    <property type="entry name" value="Beta-barrel_RND_2"/>
</dbReference>
<dbReference type="Gene3D" id="2.40.420.20">
    <property type="match status" value="1"/>
</dbReference>
<feature type="domain" description="Multidrug resistance protein MdtA-like C-terminal permuted SH3" evidence="4">
    <location>
        <begin position="314"/>
        <end position="373"/>
    </location>
</feature>
<keyword evidence="6" id="KW-1185">Reference proteome</keyword>
<comment type="similarity">
    <text evidence="1">Belongs to the membrane fusion protein (MFP) (TC 8.A.1) family.</text>
</comment>
<dbReference type="Gene3D" id="2.40.30.170">
    <property type="match status" value="1"/>
</dbReference>
<proteinExistence type="inferred from homology"/>
<dbReference type="Gene3D" id="2.40.50.100">
    <property type="match status" value="1"/>
</dbReference>
<dbReference type="Gene3D" id="1.10.287.470">
    <property type="entry name" value="Helix hairpin bin"/>
    <property type="match status" value="1"/>
</dbReference>
<evidence type="ECO:0000313" key="5">
    <source>
        <dbReference type="EMBL" id="OFC71061.1"/>
    </source>
</evidence>
<name>A0A1E7ZC71_9ALTE</name>
<dbReference type="PANTHER" id="PTHR30469">
    <property type="entry name" value="MULTIDRUG RESISTANCE PROTEIN MDTA"/>
    <property type="match status" value="1"/>
</dbReference>
<dbReference type="InterPro" id="IPR058627">
    <property type="entry name" value="MdtA-like_C"/>
</dbReference>
<dbReference type="SUPFAM" id="SSF111369">
    <property type="entry name" value="HlyD-like secretion proteins"/>
    <property type="match status" value="1"/>
</dbReference>
<evidence type="ECO:0000259" key="3">
    <source>
        <dbReference type="Pfam" id="PF25954"/>
    </source>
</evidence>
<dbReference type="PANTHER" id="PTHR30469:SF15">
    <property type="entry name" value="HLYD FAMILY OF SECRETION PROTEINS"/>
    <property type="match status" value="1"/>
</dbReference>
<keyword evidence="2" id="KW-0175">Coiled coil</keyword>
<dbReference type="FunFam" id="2.40.30.170:FF:000010">
    <property type="entry name" value="Efflux RND transporter periplasmic adaptor subunit"/>
    <property type="match status" value="1"/>
</dbReference>
<dbReference type="STRING" id="1656094.BFC18_10120"/>
<dbReference type="InterPro" id="IPR006143">
    <property type="entry name" value="RND_pump_MFP"/>
</dbReference>
<evidence type="ECO:0000313" key="6">
    <source>
        <dbReference type="Proteomes" id="UP000175691"/>
    </source>
</evidence>
<sequence length="387" mass="41291">MAVMEETSKKTKSEKVISVALLLVLLIALVGMGAWAMKIVSSHLKATSPSFARDKNAPIPVKIVRAESAPVSSNLVTQAVLVENQSLPVYPGFQAMVETVHVETGELVKQGQPLVSFYPDLIKAKLDLAESMVEIAEEENNAAQDNFEKVQALFRKKLVGQDELSKAALAAKQAKSSLLTNQYELQTAKSDYSQITINAPVGGVVTSVSAFANTTARTSSPLVTLSVTNPIYVEAKVAQRFYAELALGQAVDVSLDAFPEQTFSASILRIGSEVDEQSDALSVFARLDNPDLKLRPGMGGVASIKLLEQGQDPVRIPAIALLGSDGRNAFVFAVDESKTARLNEVTLTGYEQGYVGIRSGLKAGQDVVVVGQQALKDGDKVEVGDAL</sequence>
<dbReference type="GO" id="GO:0015562">
    <property type="term" value="F:efflux transmembrane transporter activity"/>
    <property type="evidence" value="ECO:0007669"/>
    <property type="project" value="TreeGrafter"/>
</dbReference>
<protein>
    <submittedName>
        <fullName evidence="5">Uncharacterized protein</fullName>
    </submittedName>
</protein>
<accession>A0A1E7ZC71</accession>
<dbReference type="Proteomes" id="UP000175691">
    <property type="component" value="Unassembled WGS sequence"/>
</dbReference>
<dbReference type="Pfam" id="PF25954">
    <property type="entry name" value="Beta-barrel_RND_2"/>
    <property type="match status" value="1"/>
</dbReference>
<feature type="coiled-coil region" evidence="2">
    <location>
        <begin position="121"/>
        <end position="153"/>
    </location>
</feature>
<evidence type="ECO:0000259" key="4">
    <source>
        <dbReference type="Pfam" id="PF25967"/>
    </source>
</evidence>
<dbReference type="AlphaFoldDB" id="A0A1E7ZC71"/>
<organism evidence="5 6">
    <name type="scientific">Alteromonas confluentis</name>
    <dbReference type="NCBI Taxonomy" id="1656094"/>
    <lineage>
        <taxon>Bacteria</taxon>
        <taxon>Pseudomonadati</taxon>
        <taxon>Pseudomonadota</taxon>
        <taxon>Gammaproteobacteria</taxon>
        <taxon>Alteromonadales</taxon>
        <taxon>Alteromonadaceae</taxon>
        <taxon>Alteromonas/Salinimonas group</taxon>
        <taxon>Alteromonas</taxon>
    </lineage>
</organism>
<dbReference type="GO" id="GO:1990281">
    <property type="term" value="C:efflux pump complex"/>
    <property type="evidence" value="ECO:0007669"/>
    <property type="project" value="TreeGrafter"/>
</dbReference>
<dbReference type="Pfam" id="PF25967">
    <property type="entry name" value="RND-MFP_C"/>
    <property type="match status" value="1"/>
</dbReference>
<dbReference type="EMBL" id="MDHN01000020">
    <property type="protein sequence ID" value="OFC71061.1"/>
    <property type="molecule type" value="Genomic_DNA"/>
</dbReference>
<feature type="domain" description="CusB-like beta-barrel" evidence="3">
    <location>
        <begin position="231"/>
        <end position="299"/>
    </location>
</feature>
<gene>
    <name evidence="5" type="ORF">BFC18_10120</name>
</gene>
<comment type="caution">
    <text evidence="5">The sequence shown here is derived from an EMBL/GenBank/DDBJ whole genome shotgun (WGS) entry which is preliminary data.</text>
</comment>
<evidence type="ECO:0000256" key="2">
    <source>
        <dbReference type="SAM" id="Coils"/>
    </source>
</evidence>